<dbReference type="EMBL" id="JASPKZ010002320">
    <property type="protein sequence ID" value="KAJ9595668.1"/>
    <property type="molecule type" value="Genomic_DNA"/>
</dbReference>
<feature type="non-terminal residue" evidence="2">
    <location>
        <position position="56"/>
    </location>
</feature>
<dbReference type="AlphaFoldDB" id="A0AAD8AAW7"/>
<reference evidence="2" key="2">
    <citation type="submission" date="2023-05" db="EMBL/GenBank/DDBJ databases">
        <authorList>
            <person name="Fouks B."/>
        </authorList>
    </citation>
    <scope>NUCLEOTIDE SEQUENCE</scope>
    <source>
        <strain evidence="2">Stay&amp;Tobe</strain>
        <tissue evidence="2">Testes</tissue>
    </source>
</reference>
<name>A0AAD8AAW7_DIPPU</name>
<feature type="transmembrane region" description="Helical" evidence="1">
    <location>
        <begin position="26"/>
        <end position="42"/>
    </location>
</feature>
<sequence length="56" mass="6861">FKFYGQYVFQEIEIILMCGMKKVSTYLSYTNNFIILFSYKFLKNLRDIMKRFIDVV</sequence>
<organism evidence="2 3">
    <name type="scientific">Diploptera punctata</name>
    <name type="common">Pacific beetle cockroach</name>
    <dbReference type="NCBI Taxonomy" id="6984"/>
    <lineage>
        <taxon>Eukaryota</taxon>
        <taxon>Metazoa</taxon>
        <taxon>Ecdysozoa</taxon>
        <taxon>Arthropoda</taxon>
        <taxon>Hexapoda</taxon>
        <taxon>Insecta</taxon>
        <taxon>Pterygota</taxon>
        <taxon>Neoptera</taxon>
        <taxon>Polyneoptera</taxon>
        <taxon>Dictyoptera</taxon>
        <taxon>Blattodea</taxon>
        <taxon>Blaberoidea</taxon>
        <taxon>Blaberidae</taxon>
        <taxon>Diplopterinae</taxon>
        <taxon>Diploptera</taxon>
    </lineage>
</organism>
<keyword evidence="1" id="KW-0812">Transmembrane</keyword>
<comment type="caution">
    <text evidence="2">The sequence shown here is derived from an EMBL/GenBank/DDBJ whole genome shotgun (WGS) entry which is preliminary data.</text>
</comment>
<evidence type="ECO:0000313" key="3">
    <source>
        <dbReference type="Proteomes" id="UP001233999"/>
    </source>
</evidence>
<gene>
    <name evidence="2" type="ORF">L9F63_013134</name>
</gene>
<evidence type="ECO:0000256" key="1">
    <source>
        <dbReference type="SAM" id="Phobius"/>
    </source>
</evidence>
<proteinExistence type="predicted"/>
<reference evidence="2" key="1">
    <citation type="journal article" date="2023" name="IScience">
        <title>Live-bearing cockroach genome reveals convergent evolutionary mechanisms linked to viviparity in insects and beyond.</title>
        <authorList>
            <person name="Fouks B."/>
            <person name="Harrison M.C."/>
            <person name="Mikhailova A.A."/>
            <person name="Marchal E."/>
            <person name="English S."/>
            <person name="Carruthers M."/>
            <person name="Jennings E.C."/>
            <person name="Chiamaka E.L."/>
            <person name="Frigard R.A."/>
            <person name="Pippel M."/>
            <person name="Attardo G.M."/>
            <person name="Benoit J.B."/>
            <person name="Bornberg-Bauer E."/>
            <person name="Tobe S.S."/>
        </authorList>
    </citation>
    <scope>NUCLEOTIDE SEQUENCE</scope>
    <source>
        <strain evidence="2">Stay&amp;Tobe</strain>
    </source>
</reference>
<keyword evidence="1" id="KW-0472">Membrane</keyword>
<protein>
    <submittedName>
        <fullName evidence="2">Uncharacterized protein</fullName>
    </submittedName>
</protein>
<accession>A0AAD8AAW7</accession>
<feature type="non-terminal residue" evidence="2">
    <location>
        <position position="1"/>
    </location>
</feature>
<keyword evidence="3" id="KW-1185">Reference proteome</keyword>
<dbReference type="Proteomes" id="UP001233999">
    <property type="component" value="Unassembled WGS sequence"/>
</dbReference>
<keyword evidence="1" id="KW-1133">Transmembrane helix</keyword>
<evidence type="ECO:0000313" key="2">
    <source>
        <dbReference type="EMBL" id="KAJ9595668.1"/>
    </source>
</evidence>